<evidence type="ECO:0000313" key="2">
    <source>
        <dbReference type="EMBL" id="KPL90754.1"/>
    </source>
</evidence>
<evidence type="ECO:0000313" key="3">
    <source>
        <dbReference type="Proteomes" id="UP000050277"/>
    </source>
</evidence>
<reference evidence="2 3" key="1">
    <citation type="submission" date="2015-07" db="EMBL/GenBank/DDBJ databases">
        <title>Whole genome sequence of Herpetosiphon geysericola DSM 7119.</title>
        <authorList>
            <person name="Hemp J."/>
            <person name="Ward L.M."/>
            <person name="Pace L.A."/>
            <person name="Fischer W.W."/>
        </authorList>
    </citation>
    <scope>NUCLEOTIDE SEQUENCE [LARGE SCALE GENOMIC DNA]</scope>
    <source>
        <strain evidence="2 3">DSM 7119</strain>
    </source>
</reference>
<organism evidence="2 3">
    <name type="scientific">Herpetosiphon geysericola</name>
    <dbReference type="NCBI Taxonomy" id="70996"/>
    <lineage>
        <taxon>Bacteria</taxon>
        <taxon>Bacillati</taxon>
        <taxon>Chloroflexota</taxon>
        <taxon>Chloroflexia</taxon>
        <taxon>Herpetosiphonales</taxon>
        <taxon>Herpetosiphonaceae</taxon>
        <taxon>Herpetosiphon</taxon>
    </lineage>
</organism>
<dbReference type="AlphaFoldDB" id="A0A0N8GT05"/>
<protein>
    <submittedName>
        <fullName evidence="2">Uncharacterized protein</fullName>
    </submittedName>
</protein>
<keyword evidence="3" id="KW-1185">Reference proteome</keyword>
<gene>
    <name evidence="2" type="ORF">SE18_05150</name>
</gene>
<feature type="region of interest" description="Disordered" evidence="1">
    <location>
        <begin position="440"/>
        <end position="467"/>
    </location>
</feature>
<sequence>MSVSTIQLSGRDAERYSIETDQRLYIAPSGGDACDLAHIGSLMCSIPDSSRRQWTSIEGAAYKFLAPNSTWVASLSRYNYVGGALTFQSTVWSLNGNGALQSGTIAISNLTPCDVLMFNCYLNQAATTLGTGIVAGTRTVTPASMTGIAVGNKLAIGGTNPEEVTVTATTGTTFTAVFQYAHLAADSVSRVWEGETGDVYLEVTGQRLKTTTTGTVDAREILIDLAAHIATENPDWVNTSSAGLQSQGVDLRNEVYEDMRHLAIVQHLLLYGDSSTRRWEFAIWEDLQAYFRPRGTGGRQWFIYGMPPLERDLEQSANAVYAIYADAAGTTRRTAPTINTADRQQINLRRDLAITVDTDQPATALAMRDVAAADAVDSGAYGSMPIDYVYTPQGVAMPAYIVRPGDTAIISAGPFGFSTASGKGRAFVIASVSVDASDRSKLPSVSISPDARSPRMASYQARRENLK</sequence>
<comment type="caution">
    <text evidence="2">The sequence shown here is derived from an EMBL/GenBank/DDBJ whole genome shotgun (WGS) entry which is preliminary data.</text>
</comment>
<proteinExistence type="predicted"/>
<dbReference type="EMBL" id="LGKP01000010">
    <property type="protein sequence ID" value="KPL90754.1"/>
    <property type="molecule type" value="Genomic_DNA"/>
</dbReference>
<accession>A0A0N8GT05</accession>
<evidence type="ECO:0000256" key="1">
    <source>
        <dbReference type="SAM" id="MobiDB-lite"/>
    </source>
</evidence>
<dbReference type="Proteomes" id="UP000050277">
    <property type="component" value="Unassembled WGS sequence"/>
</dbReference>
<name>A0A0N8GT05_9CHLR</name>